<evidence type="ECO:0000313" key="3">
    <source>
        <dbReference type="EMBL" id="MCU4971602.1"/>
    </source>
</evidence>
<evidence type="ECO:0000313" key="5">
    <source>
        <dbReference type="Proteomes" id="UP001321018"/>
    </source>
</evidence>
<keyword evidence="1" id="KW-1133">Transmembrane helix</keyword>
<dbReference type="PANTHER" id="PTHR39165">
    <property type="entry name" value="IG HYPOTHETICAL 17883"/>
    <property type="match status" value="1"/>
</dbReference>
<reference evidence="2 4" key="1">
    <citation type="submission" date="2022-09" db="EMBL/GenBank/DDBJ databases">
        <title>Enrichment on poylsaccharides allowed isolation of novel metabolic and taxonomic groups of Haloarchaea.</title>
        <authorList>
            <person name="Sorokin D.Y."/>
            <person name="Elcheninov A.G."/>
            <person name="Khizhniak T.V."/>
            <person name="Kolganova T.V."/>
            <person name="Kublanov I.V."/>
        </authorList>
    </citation>
    <scope>NUCLEOTIDE SEQUENCE</scope>
    <source>
        <strain evidence="3 4">AArc-m2/3/4</strain>
        <strain evidence="2">AArc-xg1-1</strain>
    </source>
</reference>
<gene>
    <name evidence="3" type="ORF">OB955_02455</name>
    <name evidence="2" type="ORF">OB960_02495</name>
</gene>
<organism evidence="2 5">
    <name type="scientific">Natronoglomus mannanivorans</name>
    <dbReference type="NCBI Taxonomy" id="2979990"/>
    <lineage>
        <taxon>Archaea</taxon>
        <taxon>Methanobacteriati</taxon>
        <taxon>Methanobacteriota</taxon>
        <taxon>Stenosarchaea group</taxon>
        <taxon>Halobacteria</taxon>
        <taxon>Halobacteriales</taxon>
        <taxon>Natrialbaceae</taxon>
        <taxon>Natronoglomus</taxon>
    </lineage>
</organism>
<dbReference type="Proteomes" id="UP001320972">
    <property type="component" value="Unassembled WGS sequence"/>
</dbReference>
<dbReference type="RefSeq" id="WP_338002108.1">
    <property type="nucleotide sequence ID" value="NZ_JAOPKA010000001.1"/>
</dbReference>
<feature type="transmembrane region" description="Helical" evidence="1">
    <location>
        <begin position="7"/>
        <end position="30"/>
    </location>
</feature>
<dbReference type="EMBL" id="JAOPKA010000001">
    <property type="protein sequence ID" value="MCU4740266.1"/>
    <property type="molecule type" value="Genomic_DNA"/>
</dbReference>
<evidence type="ECO:0000313" key="2">
    <source>
        <dbReference type="EMBL" id="MCU4740266.1"/>
    </source>
</evidence>
<accession>A0AAP2YVU1</accession>
<dbReference type="Pfam" id="PF04306">
    <property type="entry name" value="DUF456"/>
    <property type="match status" value="1"/>
</dbReference>
<keyword evidence="1" id="KW-0472">Membrane</keyword>
<proteinExistence type="predicted"/>
<sequence length="161" mass="16571">MVDAITILAVALLVGGIAGTLVPLVPGGLLSLSGLLLYWWHTGFTDPGTVAMLALLFLGLCTVFVEFFAGASSARYGGASWTTTVIAVVVAMVLLVVTGPIGLVVGLFGTVFLVEFVRNGDLETSGRAAFYASVGVLASTAVQVLLTTTIFLGFVVVVFVL</sequence>
<keyword evidence="1" id="KW-0812">Transmembrane</keyword>
<feature type="transmembrane region" description="Helical" evidence="1">
    <location>
        <begin position="50"/>
        <end position="69"/>
    </location>
</feature>
<evidence type="ECO:0000313" key="4">
    <source>
        <dbReference type="Proteomes" id="UP001320972"/>
    </source>
</evidence>
<dbReference type="AlphaFoldDB" id="A0AAP2YVU1"/>
<name>A0AAP2YVU1_9EURY</name>
<dbReference type="InterPro" id="IPR007403">
    <property type="entry name" value="DUF456"/>
</dbReference>
<keyword evidence="4" id="KW-1185">Reference proteome</keyword>
<feature type="transmembrane region" description="Helical" evidence="1">
    <location>
        <begin position="128"/>
        <end position="160"/>
    </location>
</feature>
<dbReference type="PANTHER" id="PTHR39165:SF1">
    <property type="entry name" value="DUF456 DOMAIN-CONTAINING PROTEIN"/>
    <property type="match status" value="1"/>
</dbReference>
<evidence type="ECO:0000256" key="1">
    <source>
        <dbReference type="SAM" id="Phobius"/>
    </source>
</evidence>
<dbReference type="EMBL" id="JAOPKB010000001">
    <property type="protein sequence ID" value="MCU4971602.1"/>
    <property type="molecule type" value="Genomic_DNA"/>
</dbReference>
<feature type="transmembrane region" description="Helical" evidence="1">
    <location>
        <begin position="81"/>
        <end position="108"/>
    </location>
</feature>
<comment type="caution">
    <text evidence="2">The sequence shown here is derived from an EMBL/GenBank/DDBJ whole genome shotgun (WGS) entry which is preliminary data.</text>
</comment>
<dbReference type="Proteomes" id="UP001321018">
    <property type="component" value="Unassembled WGS sequence"/>
</dbReference>
<protein>
    <submittedName>
        <fullName evidence="2">DUF456 domain-containing protein</fullName>
    </submittedName>
</protein>